<dbReference type="RefSeq" id="WP_093717019.1">
    <property type="nucleotide sequence ID" value="NZ_FONG01000025.1"/>
</dbReference>
<dbReference type="PROSITE" id="PS51186">
    <property type="entry name" value="GNAT"/>
    <property type="match status" value="1"/>
</dbReference>
<sequence length="218" mass="22912">MTLISGGAASPSRPQPPSPSSPRAIDPRELTAGDLLLRPFTESDEAAVGRAMEDPGILRWAAGLAVNGAARADRARVWLAPRLLSWQYGSAPFAVTDAASGELLGYVTVRDAHRVPGQAEAAYWVTPAARGRAVAARALDAAARWAFAAPADGGLGVHRISLDHSLANPGSCRVAARAGFPQEGVMRDFFLDPAGERHDSHLHARLATDDVVRPTSAL</sequence>
<protein>
    <submittedName>
        <fullName evidence="3">Protein N-acetyltransferase, RimJ/RimL family</fullName>
    </submittedName>
</protein>
<dbReference type="GO" id="GO:0008999">
    <property type="term" value="F:protein-N-terminal-alanine acetyltransferase activity"/>
    <property type="evidence" value="ECO:0007669"/>
    <property type="project" value="TreeGrafter"/>
</dbReference>
<dbReference type="PANTHER" id="PTHR43441:SF10">
    <property type="entry name" value="ACETYLTRANSFERASE"/>
    <property type="match status" value="1"/>
</dbReference>
<dbReference type="STRING" id="380248.SAMN05216251_12550"/>
<organism evidence="3 4">
    <name type="scientific">Actinacidiphila alni</name>
    <dbReference type="NCBI Taxonomy" id="380248"/>
    <lineage>
        <taxon>Bacteria</taxon>
        <taxon>Bacillati</taxon>
        <taxon>Actinomycetota</taxon>
        <taxon>Actinomycetes</taxon>
        <taxon>Kitasatosporales</taxon>
        <taxon>Streptomycetaceae</taxon>
        <taxon>Actinacidiphila</taxon>
    </lineage>
</organism>
<dbReference type="GO" id="GO:1990189">
    <property type="term" value="F:protein N-terminal-serine acetyltransferase activity"/>
    <property type="evidence" value="ECO:0007669"/>
    <property type="project" value="TreeGrafter"/>
</dbReference>
<gene>
    <name evidence="3" type="ORF">SAMN05216251_12550</name>
</gene>
<dbReference type="Gene3D" id="3.40.630.30">
    <property type="match status" value="1"/>
</dbReference>
<dbReference type="PANTHER" id="PTHR43441">
    <property type="entry name" value="RIBOSOMAL-PROTEIN-SERINE ACETYLTRANSFERASE"/>
    <property type="match status" value="1"/>
</dbReference>
<dbReference type="GO" id="GO:0005737">
    <property type="term" value="C:cytoplasm"/>
    <property type="evidence" value="ECO:0007669"/>
    <property type="project" value="TreeGrafter"/>
</dbReference>
<keyword evidence="4" id="KW-1185">Reference proteome</keyword>
<proteinExistence type="predicted"/>
<dbReference type="AlphaFoldDB" id="A0A1I2KWJ1"/>
<reference evidence="3 4" key="1">
    <citation type="submission" date="2016-10" db="EMBL/GenBank/DDBJ databases">
        <authorList>
            <person name="de Groot N.N."/>
        </authorList>
    </citation>
    <scope>NUCLEOTIDE SEQUENCE [LARGE SCALE GENOMIC DNA]</scope>
    <source>
        <strain evidence="3 4">CGMCC 4.3510</strain>
    </source>
</reference>
<dbReference type="InterPro" id="IPR051908">
    <property type="entry name" value="Ribosomal_N-acetyltransferase"/>
</dbReference>
<dbReference type="OrthoDB" id="2061990at2"/>
<dbReference type="SUPFAM" id="SSF55729">
    <property type="entry name" value="Acyl-CoA N-acyltransferases (Nat)"/>
    <property type="match status" value="1"/>
</dbReference>
<dbReference type="Pfam" id="PF13302">
    <property type="entry name" value="Acetyltransf_3"/>
    <property type="match status" value="1"/>
</dbReference>
<dbReference type="Proteomes" id="UP000199323">
    <property type="component" value="Unassembled WGS sequence"/>
</dbReference>
<keyword evidence="3" id="KW-0808">Transferase</keyword>
<evidence type="ECO:0000313" key="4">
    <source>
        <dbReference type="Proteomes" id="UP000199323"/>
    </source>
</evidence>
<dbReference type="EMBL" id="FONG01000025">
    <property type="protein sequence ID" value="SFF70933.1"/>
    <property type="molecule type" value="Genomic_DNA"/>
</dbReference>
<feature type="region of interest" description="Disordered" evidence="1">
    <location>
        <begin position="1"/>
        <end position="26"/>
    </location>
</feature>
<dbReference type="InterPro" id="IPR000182">
    <property type="entry name" value="GNAT_dom"/>
</dbReference>
<evidence type="ECO:0000259" key="2">
    <source>
        <dbReference type="PROSITE" id="PS51186"/>
    </source>
</evidence>
<feature type="domain" description="N-acetyltransferase" evidence="2">
    <location>
        <begin position="35"/>
        <end position="209"/>
    </location>
</feature>
<dbReference type="InterPro" id="IPR016181">
    <property type="entry name" value="Acyl_CoA_acyltransferase"/>
</dbReference>
<name>A0A1I2KWJ1_9ACTN</name>
<evidence type="ECO:0000256" key="1">
    <source>
        <dbReference type="SAM" id="MobiDB-lite"/>
    </source>
</evidence>
<accession>A0A1I2KWJ1</accession>
<evidence type="ECO:0000313" key="3">
    <source>
        <dbReference type="EMBL" id="SFF70933.1"/>
    </source>
</evidence>
<feature type="compositionally biased region" description="Low complexity" evidence="1">
    <location>
        <begin position="1"/>
        <end position="12"/>
    </location>
</feature>